<organism evidence="9 10">
    <name type="scientific">Lupinus luteus</name>
    <name type="common">European yellow lupine</name>
    <dbReference type="NCBI Taxonomy" id="3873"/>
    <lineage>
        <taxon>Eukaryota</taxon>
        <taxon>Viridiplantae</taxon>
        <taxon>Streptophyta</taxon>
        <taxon>Embryophyta</taxon>
        <taxon>Tracheophyta</taxon>
        <taxon>Spermatophyta</taxon>
        <taxon>Magnoliopsida</taxon>
        <taxon>eudicotyledons</taxon>
        <taxon>Gunneridae</taxon>
        <taxon>Pentapetalae</taxon>
        <taxon>rosids</taxon>
        <taxon>fabids</taxon>
        <taxon>Fabales</taxon>
        <taxon>Fabaceae</taxon>
        <taxon>Papilionoideae</taxon>
        <taxon>50 kb inversion clade</taxon>
        <taxon>genistoids sensu lato</taxon>
        <taxon>core genistoids</taxon>
        <taxon>Genisteae</taxon>
        <taxon>Lupinus</taxon>
    </lineage>
</organism>
<evidence type="ECO:0000259" key="8">
    <source>
        <dbReference type="PROSITE" id="PS51754"/>
    </source>
</evidence>
<keyword evidence="3 6" id="KW-0805">Transcription regulation</keyword>
<dbReference type="PROSITE" id="PS51754">
    <property type="entry name" value="OVATE"/>
    <property type="match status" value="1"/>
</dbReference>
<dbReference type="GO" id="GO:0005634">
    <property type="term" value="C:nucleus"/>
    <property type="evidence" value="ECO:0007669"/>
    <property type="project" value="UniProtKB-SubCell"/>
</dbReference>
<feature type="compositionally biased region" description="Polar residues" evidence="7">
    <location>
        <begin position="68"/>
        <end position="78"/>
    </location>
</feature>
<comment type="function">
    <text evidence="6">Transcriptional repressor that regulates multiple aspects of plant growth and development.</text>
</comment>
<dbReference type="InterPro" id="IPR006458">
    <property type="entry name" value="Ovate_C"/>
</dbReference>
<evidence type="ECO:0000256" key="6">
    <source>
        <dbReference type="RuleBase" id="RU367028"/>
    </source>
</evidence>
<dbReference type="GO" id="GO:0045892">
    <property type="term" value="P:negative regulation of DNA-templated transcription"/>
    <property type="evidence" value="ECO:0007669"/>
    <property type="project" value="UniProtKB-UniRule"/>
</dbReference>
<evidence type="ECO:0000256" key="2">
    <source>
        <dbReference type="ARBA" id="ARBA00022491"/>
    </source>
</evidence>
<keyword evidence="4 6" id="KW-0804">Transcription</keyword>
<accession>A0AAV1XYD7</accession>
<dbReference type="PANTHER" id="PTHR33057">
    <property type="entry name" value="TRANSCRIPTION REPRESSOR OFP7-RELATED"/>
    <property type="match status" value="1"/>
</dbReference>
<reference evidence="9 10" key="1">
    <citation type="submission" date="2024-03" db="EMBL/GenBank/DDBJ databases">
        <authorList>
            <person name="Martinez-Hernandez J."/>
        </authorList>
    </citation>
    <scope>NUCLEOTIDE SEQUENCE [LARGE SCALE GENOMIC DNA]</scope>
</reference>
<proteinExistence type="predicted"/>
<evidence type="ECO:0000313" key="10">
    <source>
        <dbReference type="Proteomes" id="UP001497480"/>
    </source>
</evidence>
<evidence type="ECO:0000256" key="4">
    <source>
        <dbReference type="ARBA" id="ARBA00023163"/>
    </source>
</evidence>
<evidence type="ECO:0000256" key="1">
    <source>
        <dbReference type="ARBA" id="ARBA00004123"/>
    </source>
</evidence>
<feature type="compositionally biased region" description="Basic and acidic residues" evidence="7">
    <location>
        <begin position="79"/>
        <end position="89"/>
    </location>
</feature>
<name>A0AAV1XYD7_LUPLU</name>
<dbReference type="NCBIfam" id="TIGR01568">
    <property type="entry name" value="A_thal_3678"/>
    <property type="match status" value="1"/>
</dbReference>
<evidence type="ECO:0000256" key="7">
    <source>
        <dbReference type="SAM" id="MobiDB-lite"/>
    </source>
</evidence>
<keyword evidence="10" id="KW-1185">Reference proteome</keyword>
<dbReference type="InterPro" id="IPR038933">
    <property type="entry name" value="Ovate"/>
</dbReference>
<dbReference type="EMBL" id="CAXHTB010000019">
    <property type="protein sequence ID" value="CAL0326719.1"/>
    <property type="molecule type" value="Genomic_DNA"/>
</dbReference>
<evidence type="ECO:0000256" key="5">
    <source>
        <dbReference type="ARBA" id="ARBA00023242"/>
    </source>
</evidence>
<comment type="subcellular location">
    <subcellularLocation>
        <location evidence="1 6">Nucleus</location>
    </subcellularLocation>
</comment>
<comment type="caution">
    <text evidence="9">The sequence shown here is derived from an EMBL/GenBank/DDBJ whole genome shotgun (WGS) entry which is preliminary data.</text>
</comment>
<evidence type="ECO:0000313" key="9">
    <source>
        <dbReference type="EMBL" id="CAL0326719.1"/>
    </source>
</evidence>
<evidence type="ECO:0000256" key="3">
    <source>
        <dbReference type="ARBA" id="ARBA00023015"/>
    </source>
</evidence>
<keyword evidence="5 6" id="KW-0539">Nucleus</keyword>
<feature type="domain" description="OVATE" evidence="8">
    <location>
        <begin position="126"/>
        <end position="185"/>
    </location>
</feature>
<feature type="region of interest" description="Disordered" evidence="7">
    <location>
        <begin position="65"/>
        <end position="89"/>
    </location>
</feature>
<protein>
    <recommendedName>
        <fullName evidence="6">Transcription repressor</fullName>
    </recommendedName>
    <alternativeName>
        <fullName evidence="6">Ovate family protein</fullName>
    </alternativeName>
</protein>
<sequence>MGKKMKLPSLLNNSEVNTSSSWPWVYCNQPRTLSFRASTCIFKTINPVYLNATMDVVESSESFFTVSPHSNSFSTTSEPSRRGQDSTETVIRESRSDRLFFELDETSSILEAKSGGRVPFKDSVAFSMDSQDPYVDILKSMEEIVEAHGVKDWESLEQLFCWYLRVNEKSSHGYVVSAFVDLLVGLEFVSASSSSSCSCSTPCVSSLEAEEEVGSTTSSSLLFEQVKKVIKHEDQASSSSSNVSF</sequence>
<dbReference type="Proteomes" id="UP001497480">
    <property type="component" value="Unassembled WGS sequence"/>
</dbReference>
<dbReference type="AlphaFoldDB" id="A0AAV1XYD7"/>
<gene>
    <name evidence="9" type="ORF">LLUT_LOCUS27779</name>
</gene>
<dbReference type="Pfam" id="PF04844">
    <property type="entry name" value="Ovate"/>
    <property type="match status" value="1"/>
</dbReference>
<keyword evidence="2 6" id="KW-0678">Repressor</keyword>
<dbReference type="PANTHER" id="PTHR33057:SF98">
    <property type="entry name" value="TRANSCRIPTION REPRESSOR OFP18"/>
    <property type="match status" value="1"/>
</dbReference>